<keyword evidence="3" id="KW-1185">Reference proteome</keyword>
<gene>
    <name evidence="2" type="ORF">ACFSBT_05705</name>
</gene>
<dbReference type="SMART" id="SM00260">
    <property type="entry name" value="CheW"/>
    <property type="match status" value="1"/>
</dbReference>
<organism evidence="2 3">
    <name type="scientific">Halomarina rubra</name>
    <dbReference type="NCBI Taxonomy" id="2071873"/>
    <lineage>
        <taxon>Archaea</taxon>
        <taxon>Methanobacteriati</taxon>
        <taxon>Methanobacteriota</taxon>
        <taxon>Stenosarchaea group</taxon>
        <taxon>Halobacteria</taxon>
        <taxon>Halobacteriales</taxon>
        <taxon>Natronomonadaceae</taxon>
        <taxon>Halomarina</taxon>
    </lineage>
</organism>
<dbReference type="Gene3D" id="2.30.30.40">
    <property type="entry name" value="SH3 Domains"/>
    <property type="match status" value="1"/>
</dbReference>
<dbReference type="Gene3D" id="2.40.50.180">
    <property type="entry name" value="CheA-289, Domain 4"/>
    <property type="match status" value="1"/>
</dbReference>
<dbReference type="InterPro" id="IPR039315">
    <property type="entry name" value="CheW"/>
</dbReference>
<name>A0ABD6AT20_9EURY</name>
<dbReference type="InterPro" id="IPR002545">
    <property type="entry name" value="CheW-lke_dom"/>
</dbReference>
<evidence type="ECO:0000259" key="1">
    <source>
        <dbReference type="PROSITE" id="PS50851"/>
    </source>
</evidence>
<reference evidence="2 3" key="1">
    <citation type="journal article" date="2019" name="Int. J. Syst. Evol. Microbiol.">
        <title>The Global Catalogue of Microorganisms (GCM) 10K type strain sequencing project: providing services to taxonomists for standard genome sequencing and annotation.</title>
        <authorList>
            <consortium name="The Broad Institute Genomics Platform"/>
            <consortium name="The Broad Institute Genome Sequencing Center for Infectious Disease"/>
            <person name="Wu L."/>
            <person name="Ma J."/>
        </authorList>
    </citation>
    <scope>NUCLEOTIDE SEQUENCE [LARGE SCALE GENOMIC DNA]</scope>
    <source>
        <strain evidence="2 3">CGMCC 1.12563</strain>
    </source>
</reference>
<dbReference type="Pfam" id="PF01584">
    <property type="entry name" value="CheW"/>
    <property type="match status" value="1"/>
</dbReference>
<dbReference type="PANTHER" id="PTHR22617">
    <property type="entry name" value="CHEMOTAXIS SENSOR HISTIDINE KINASE-RELATED"/>
    <property type="match status" value="1"/>
</dbReference>
<dbReference type="PROSITE" id="PS50851">
    <property type="entry name" value="CHEW"/>
    <property type="match status" value="1"/>
</dbReference>
<accession>A0ABD6AT20</accession>
<sequence length="165" mass="17266">MSEAEHAGASETRELVEFVTVSVGAAEYAFEVARVAQVTDVPPITRIPQTVDLVAGLAGVGGEMVCVLDTRVAFDLPPSDRDGKLLVLEREDDEAQRIGVLVDGIGDIVRYPVTAIERPEKRPSAATGPWVTAVVGAESTTSGDVAVLGVERLAASIAPDLENTA</sequence>
<comment type="caution">
    <text evidence="2">The sequence shown here is derived from an EMBL/GenBank/DDBJ whole genome shotgun (WGS) entry which is preliminary data.</text>
</comment>
<feature type="domain" description="CheW-like" evidence="1">
    <location>
        <begin position="15"/>
        <end position="159"/>
    </location>
</feature>
<dbReference type="InterPro" id="IPR036061">
    <property type="entry name" value="CheW-like_dom_sf"/>
</dbReference>
<evidence type="ECO:0000313" key="3">
    <source>
        <dbReference type="Proteomes" id="UP001597187"/>
    </source>
</evidence>
<protein>
    <submittedName>
        <fullName evidence="2">Chemotaxis protein CheW</fullName>
    </submittedName>
</protein>
<dbReference type="AlphaFoldDB" id="A0ABD6AT20"/>
<proteinExistence type="predicted"/>
<dbReference type="EMBL" id="JBHUDC010000003">
    <property type="protein sequence ID" value="MFD1512777.1"/>
    <property type="molecule type" value="Genomic_DNA"/>
</dbReference>
<dbReference type="Proteomes" id="UP001597187">
    <property type="component" value="Unassembled WGS sequence"/>
</dbReference>
<dbReference type="SUPFAM" id="SSF50341">
    <property type="entry name" value="CheW-like"/>
    <property type="match status" value="1"/>
</dbReference>
<evidence type="ECO:0000313" key="2">
    <source>
        <dbReference type="EMBL" id="MFD1512777.1"/>
    </source>
</evidence>
<dbReference type="PANTHER" id="PTHR22617:SF23">
    <property type="entry name" value="CHEMOTAXIS PROTEIN CHEW"/>
    <property type="match status" value="1"/>
</dbReference>
<dbReference type="RefSeq" id="WP_250872756.1">
    <property type="nucleotide sequence ID" value="NZ_JALXFV010000003.1"/>
</dbReference>